<accession>X1U7V3</accession>
<dbReference type="SUPFAM" id="SSF81901">
    <property type="entry name" value="HCP-like"/>
    <property type="match status" value="1"/>
</dbReference>
<feature type="non-terminal residue" evidence="1">
    <location>
        <position position="270"/>
    </location>
</feature>
<dbReference type="Gene3D" id="1.25.40.10">
    <property type="entry name" value="Tetratricopeptide repeat domain"/>
    <property type="match status" value="1"/>
</dbReference>
<sequence length="270" mass="30319">YTKMIVLSEHMEKFDDAIEVGQAVLDRSGDDPRVSFLIRQYIGGQYYYAREFDKASKWLMKSIEQETKINRAARLSTLLRLSNTIGEKDPPKAIEFAEQAVQCAEDMPDSVYVRHELVKALMELAIAKWLAVDVSAAFESWDRAGEGLLACKDESEEWKALFMGYGHVSGYFLHLAEDGEPPMKMADGQLYGKPSRGIFVRNYLRLAEAYVPGRENFIGVQISRFAEATGNDDRAIYWALRATEAGRAANRPIAESTVAALVIANSVFQE</sequence>
<organism evidence="1">
    <name type="scientific">marine sediment metagenome</name>
    <dbReference type="NCBI Taxonomy" id="412755"/>
    <lineage>
        <taxon>unclassified sequences</taxon>
        <taxon>metagenomes</taxon>
        <taxon>ecological metagenomes</taxon>
    </lineage>
</organism>
<protein>
    <recommendedName>
        <fullName evidence="2">MalT-like TPR region domain-containing protein</fullName>
    </recommendedName>
</protein>
<evidence type="ECO:0008006" key="2">
    <source>
        <dbReference type="Google" id="ProtNLM"/>
    </source>
</evidence>
<dbReference type="AlphaFoldDB" id="X1U7V3"/>
<name>X1U7V3_9ZZZZ</name>
<dbReference type="InterPro" id="IPR011990">
    <property type="entry name" value="TPR-like_helical_dom_sf"/>
</dbReference>
<gene>
    <name evidence="1" type="ORF">S12H4_35902</name>
</gene>
<proteinExistence type="predicted"/>
<dbReference type="EMBL" id="BARW01021370">
    <property type="protein sequence ID" value="GAI88399.1"/>
    <property type="molecule type" value="Genomic_DNA"/>
</dbReference>
<comment type="caution">
    <text evidence="1">The sequence shown here is derived from an EMBL/GenBank/DDBJ whole genome shotgun (WGS) entry which is preliminary data.</text>
</comment>
<reference evidence="1" key="1">
    <citation type="journal article" date="2014" name="Front. Microbiol.">
        <title>High frequency of phylogenetically diverse reductive dehalogenase-homologous genes in deep subseafloor sedimentary metagenomes.</title>
        <authorList>
            <person name="Kawai M."/>
            <person name="Futagami T."/>
            <person name="Toyoda A."/>
            <person name="Takaki Y."/>
            <person name="Nishi S."/>
            <person name="Hori S."/>
            <person name="Arai W."/>
            <person name="Tsubouchi T."/>
            <person name="Morono Y."/>
            <person name="Uchiyama I."/>
            <person name="Ito T."/>
            <person name="Fujiyama A."/>
            <person name="Inagaki F."/>
            <person name="Takami H."/>
        </authorList>
    </citation>
    <scope>NUCLEOTIDE SEQUENCE</scope>
    <source>
        <strain evidence="1">Expedition CK06-06</strain>
    </source>
</reference>
<evidence type="ECO:0000313" key="1">
    <source>
        <dbReference type="EMBL" id="GAI88399.1"/>
    </source>
</evidence>
<feature type="non-terminal residue" evidence="1">
    <location>
        <position position="1"/>
    </location>
</feature>